<dbReference type="InterPro" id="IPR032819">
    <property type="entry name" value="TruB_C"/>
</dbReference>
<dbReference type="InterPro" id="IPR002501">
    <property type="entry name" value="PsdUridine_synth_N"/>
</dbReference>
<evidence type="ECO:0000256" key="1">
    <source>
        <dbReference type="ARBA" id="ARBA00023235"/>
    </source>
</evidence>
<gene>
    <name evidence="3" type="ORF">ENM78_05555</name>
</gene>
<dbReference type="Gene3D" id="3.30.2350.10">
    <property type="entry name" value="Pseudouridine synthase"/>
    <property type="match status" value="1"/>
</dbReference>
<dbReference type="GO" id="GO:0000495">
    <property type="term" value="P:box H/ACA sno(s)RNA 3'-end processing"/>
    <property type="evidence" value="ECO:0007669"/>
    <property type="project" value="TreeGrafter"/>
</dbReference>
<keyword evidence="1" id="KW-0413">Isomerase</keyword>
<comment type="caution">
    <text evidence="3">The sequence shown here is derived from an EMBL/GenBank/DDBJ whole genome shotgun (WGS) entry which is preliminary data.</text>
</comment>
<evidence type="ECO:0000259" key="2">
    <source>
        <dbReference type="SMART" id="SM00359"/>
    </source>
</evidence>
<dbReference type="Pfam" id="PF01509">
    <property type="entry name" value="TruB_N"/>
    <property type="match status" value="1"/>
</dbReference>
<dbReference type="AlphaFoldDB" id="A0A7J3ZLA7"/>
<dbReference type="InterPro" id="IPR036974">
    <property type="entry name" value="PUA_sf"/>
</dbReference>
<dbReference type="CDD" id="cd21148">
    <property type="entry name" value="PUA_Cbf5"/>
    <property type="match status" value="1"/>
</dbReference>
<dbReference type="PANTHER" id="PTHR23127">
    <property type="entry name" value="CENTROMERE/MICROTUBULE BINDING PROTEIN CBF5"/>
    <property type="match status" value="1"/>
</dbReference>
<dbReference type="PANTHER" id="PTHR23127:SF0">
    <property type="entry name" value="H_ACA RIBONUCLEOPROTEIN COMPLEX SUBUNIT DKC1"/>
    <property type="match status" value="1"/>
</dbReference>
<dbReference type="SMART" id="SM00359">
    <property type="entry name" value="PUA"/>
    <property type="match status" value="1"/>
</dbReference>
<dbReference type="Gene3D" id="2.30.130.10">
    <property type="entry name" value="PUA domain"/>
    <property type="match status" value="1"/>
</dbReference>
<dbReference type="SUPFAM" id="SSF88697">
    <property type="entry name" value="PUA domain-like"/>
    <property type="match status" value="1"/>
</dbReference>
<dbReference type="Pfam" id="PF16198">
    <property type="entry name" value="TruB_C_2"/>
    <property type="match status" value="1"/>
</dbReference>
<dbReference type="SUPFAM" id="SSF55120">
    <property type="entry name" value="Pseudouridine synthase"/>
    <property type="match status" value="1"/>
</dbReference>
<dbReference type="FunFam" id="3.30.2350.10:FF:000043">
    <property type="entry name" value="RNA-guided pseudouridylation complex pseudouridine synthase subunit Cbf5"/>
    <property type="match status" value="1"/>
</dbReference>
<dbReference type="EMBL" id="DRZC01000076">
    <property type="protein sequence ID" value="HHQ80896.1"/>
    <property type="molecule type" value="Genomic_DNA"/>
</dbReference>
<dbReference type="GO" id="GO:1990481">
    <property type="term" value="P:mRNA pseudouridine synthesis"/>
    <property type="evidence" value="ECO:0007669"/>
    <property type="project" value="TreeGrafter"/>
</dbReference>
<dbReference type="Pfam" id="PF01472">
    <property type="entry name" value="PUA"/>
    <property type="match status" value="1"/>
</dbReference>
<proteinExistence type="predicted"/>
<reference evidence="3" key="1">
    <citation type="journal article" date="2020" name="mSystems">
        <title>Genome- and Community-Level Interaction Insights into Carbon Utilization and Element Cycling Functions of Hydrothermarchaeota in Hydrothermal Sediment.</title>
        <authorList>
            <person name="Zhou Z."/>
            <person name="Liu Y."/>
            <person name="Xu W."/>
            <person name="Pan J."/>
            <person name="Luo Z.H."/>
            <person name="Li M."/>
        </authorList>
    </citation>
    <scope>NUCLEOTIDE SEQUENCE [LARGE SCALE GENOMIC DNA]</scope>
    <source>
        <strain evidence="3">SpSt-1116</strain>
    </source>
</reference>
<dbReference type="PROSITE" id="PS50890">
    <property type="entry name" value="PUA"/>
    <property type="match status" value="1"/>
</dbReference>
<dbReference type="GO" id="GO:0031120">
    <property type="term" value="P:snRNA pseudouridine synthesis"/>
    <property type="evidence" value="ECO:0007669"/>
    <property type="project" value="TreeGrafter"/>
</dbReference>
<evidence type="ECO:0000313" key="3">
    <source>
        <dbReference type="EMBL" id="HHQ80896.1"/>
    </source>
</evidence>
<dbReference type="GO" id="GO:0003723">
    <property type="term" value="F:RNA binding"/>
    <property type="evidence" value="ECO:0007669"/>
    <property type="project" value="InterPro"/>
</dbReference>
<dbReference type="InterPro" id="IPR020103">
    <property type="entry name" value="PsdUridine_synth_cat_dom_sf"/>
</dbReference>
<dbReference type="GO" id="GO:0031118">
    <property type="term" value="P:rRNA pseudouridine synthesis"/>
    <property type="evidence" value="ECO:0007669"/>
    <property type="project" value="TreeGrafter"/>
</dbReference>
<dbReference type="GO" id="GO:0009982">
    <property type="term" value="F:pseudouridine synthase activity"/>
    <property type="evidence" value="ECO:0007669"/>
    <property type="project" value="InterPro"/>
</dbReference>
<accession>A0A7J3ZLA7</accession>
<dbReference type="NCBIfam" id="NF003280">
    <property type="entry name" value="PRK04270.1"/>
    <property type="match status" value="1"/>
</dbReference>
<protein>
    <submittedName>
        <fullName evidence="3">RNA-guided pseudouridylation complex pseudouridine synthase subunit Cbf5</fullName>
    </submittedName>
</protein>
<name>A0A7J3ZLA7_9CREN</name>
<dbReference type="NCBIfam" id="TIGR00425">
    <property type="entry name" value="CBF5"/>
    <property type="match status" value="1"/>
</dbReference>
<dbReference type="InterPro" id="IPR015947">
    <property type="entry name" value="PUA-like_sf"/>
</dbReference>
<sequence>MLRESRRGDPKVTGVLPVALEKATSVMMSVVKTVKEYVCIMQLHGDIDTEKLKGVVEYFRGEIYQRPPLKSSVKRRLRVRRVHNIEVLEKKDRLVLMRLSCDPGTYVRKLCHDIGLLLGVGAHMRELRRVRSGPFTEETSVTLQEVSEALCVWRSTGEERLLRRVVMPVEKAVCHLPKIVARQTAVAAIAHGADLAFPGVAAFTDDVEKNRVVALFTPKCELIGLVRVLESPIKLLERKRGLVAHPIRIVMEPELYPRAWKRRKGEKS</sequence>
<dbReference type="InterPro" id="IPR002478">
    <property type="entry name" value="PUA"/>
</dbReference>
<dbReference type="InterPro" id="IPR004802">
    <property type="entry name" value="tRNA_PsdUridine_synth_B_fam"/>
</dbReference>
<organism evidence="3">
    <name type="scientific">Fervidicoccus fontis</name>
    <dbReference type="NCBI Taxonomy" id="683846"/>
    <lineage>
        <taxon>Archaea</taxon>
        <taxon>Thermoproteota</taxon>
        <taxon>Thermoprotei</taxon>
        <taxon>Fervidicoccales</taxon>
        <taxon>Fervidicoccaceae</taxon>
        <taxon>Fervidicoccus</taxon>
    </lineage>
</organism>
<feature type="domain" description="PUA" evidence="2">
    <location>
        <begin position="177"/>
        <end position="251"/>
    </location>
</feature>